<evidence type="ECO:0000313" key="1">
    <source>
        <dbReference type="EMBL" id="KAH7852067.1"/>
    </source>
</evidence>
<organism evidence="1 2">
    <name type="scientific">Vaccinium darrowii</name>
    <dbReference type="NCBI Taxonomy" id="229202"/>
    <lineage>
        <taxon>Eukaryota</taxon>
        <taxon>Viridiplantae</taxon>
        <taxon>Streptophyta</taxon>
        <taxon>Embryophyta</taxon>
        <taxon>Tracheophyta</taxon>
        <taxon>Spermatophyta</taxon>
        <taxon>Magnoliopsida</taxon>
        <taxon>eudicotyledons</taxon>
        <taxon>Gunneridae</taxon>
        <taxon>Pentapetalae</taxon>
        <taxon>asterids</taxon>
        <taxon>Ericales</taxon>
        <taxon>Ericaceae</taxon>
        <taxon>Vaccinioideae</taxon>
        <taxon>Vaccinieae</taxon>
        <taxon>Vaccinium</taxon>
    </lineage>
</organism>
<protein>
    <submittedName>
        <fullName evidence="1">Uncharacterized protein</fullName>
    </submittedName>
</protein>
<dbReference type="Proteomes" id="UP000828048">
    <property type="component" value="Chromosome 8"/>
</dbReference>
<name>A0ACB7YEK4_9ERIC</name>
<reference evidence="1 2" key="1">
    <citation type="journal article" date="2021" name="Hortic Res">
        <title>High-quality reference genome and annotation aids understanding of berry development for evergreen blueberry (Vaccinium darrowii).</title>
        <authorList>
            <person name="Yu J."/>
            <person name="Hulse-Kemp A.M."/>
            <person name="Babiker E."/>
            <person name="Staton M."/>
        </authorList>
    </citation>
    <scope>NUCLEOTIDE SEQUENCE [LARGE SCALE GENOMIC DNA]</scope>
    <source>
        <strain evidence="2">cv. NJ 8807/NJ 8810</strain>
        <tissue evidence="1">Young leaf</tissue>
    </source>
</reference>
<accession>A0ACB7YEK4</accession>
<keyword evidence="2" id="KW-1185">Reference proteome</keyword>
<dbReference type="EMBL" id="CM037158">
    <property type="protein sequence ID" value="KAH7852067.1"/>
    <property type="molecule type" value="Genomic_DNA"/>
</dbReference>
<gene>
    <name evidence="1" type="ORF">Vadar_020165</name>
</gene>
<sequence>MYRKKYAWRGERMGQSSKSVSVRIRKLEWTPVALVELQSPLEEPITPFDDACSCSSCFVVLCFFVGRREEERVNLVDQLSVNGEYISTFRTNSYIEMLKKAHKYRLGTKSLGRIRSSSSSSSLPLRVGLCDYLLEPRQQILIDLKESSDLHPLIVNFFEATFVACNICDLVLSSIDQSPLLSISPSQFRDIHENHDYLRQKLTMKCRKVKMRAKFTRCGKKTLGLGLVVSYTAIVTALLMLVIHSMLGIVAAPPVIACSLGLVHKWKN</sequence>
<evidence type="ECO:0000313" key="2">
    <source>
        <dbReference type="Proteomes" id="UP000828048"/>
    </source>
</evidence>
<proteinExistence type="predicted"/>
<comment type="caution">
    <text evidence="1">The sequence shown here is derived from an EMBL/GenBank/DDBJ whole genome shotgun (WGS) entry which is preliminary data.</text>
</comment>